<keyword evidence="3" id="KW-1185">Reference proteome</keyword>
<dbReference type="Proteomes" id="UP000233524">
    <property type="component" value="Unassembled WGS sequence"/>
</dbReference>
<dbReference type="InParanoid" id="A0A2N3N0S4"/>
<gene>
    <name evidence="2" type="ORF">jhhlp_007864</name>
</gene>
<feature type="transmembrane region" description="Helical" evidence="1">
    <location>
        <begin position="280"/>
        <end position="299"/>
    </location>
</feature>
<keyword evidence="1" id="KW-0812">Transmembrane</keyword>
<dbReference type="EMBL" id="NLAX01001139">
    <property type="protein sequence ID" value="PKS06030.1"/>
    <property type="molecule type" value="Genomic_DNA"/>
</dbReference>
<dbReference type="InterPro" id="IPR040632">
    <property type="entry name" value="Sulfotransfer_4"/>
</dbReference>
<name>A0A2N3N0S4_9PEZI</name>
<dbReference type="Gene3D" id="3.40.50.300">
    <property type="entry name" value="P-loop containing nucleotide triphosphate hydrolases"/>
    <property type="match status" value="1"/>
</dbReference>
<evidence type="ECO:0000313" key="2">
    <source>
        <dbReference type="EMBL" id="PKS06030.1"/>
    </source>
</evidence>
<reference evidence="2 3" key="1">
    <citation type="journal article" date="2017" name="G3 (Bethesda)">
        <title>First Draft Genome Sequence of the Pathogenic Fungus Lomentospora prolificans (Formerly Scedosporium prolificans).</title>
        <authorList>
            <person name="Luo R."/>
            <person name="Zimin A."/>
            <person name="Workman R."/>
            <person name="Fan Y."/>
            <person name="Pertea G."/>
            <person name="Grossman N."/>
            <person name="Wear M.P."/>
            <person name="Jia B."/>
            <person name="Miller H."/>
            <person name="Casadevall A."/>
            <person name="Timp W."/>
            <person name="Zhang S.X."/>
            <person name="Salzberg S.L."/>
        </authorList>
    </citation>
    <scope>NUCLEOTIDE SEQUENCE [LARGE SCALE GENOMIC DNA]</scope>
    <source>
        <strain evidence="2 3">JHH-5317</strain>
    </source>
</reference>
<dbReference type="SUPFAM" id="SSF52540">
    <property type="entry name" value="P-loop containing nucleoside triphosphate hydrolases"/>
    <property type="match status" value="1"/>
</dbReference>
<organism evidence="2 3">
    <name type="scientific">Lomentospora prolificans</name>
    <dbReference type="NCBI Taxonomy" id="41688"/>
    <lineage>
        <taxon>Eukaryota</taxon>
        <taxon>Fungi</taxon>
        <taxon>Dikarya</taxon>
        <taxon>Ascomycota</taxon>
        <taxon>Pezizomycotina</taxon>
        <taxon>Sordariomycetes</taxon>
        <taxon>Hypocreomycetidae</taxon>
        <taxon>Microascales</taxon>
        <taxon>Microascaceae</taxon>
        <taxon>Lomentospora</taxon>
    </lineage>
</organism>
<evidence type="ECO:0000256" key="1">
    <source>
        <dbReference type="SAM" id="Phobius"/>
    </source>
</evidence>
<dbReference type="PANTHER" id="PTHR36978">
    <property type="entry name" value="P-LOOP CONTAINING NUCLEOTIDE TRIPHOSPHATE HYDROLASE"/>
    <property type="match status" value="1"/>
</dbReference>
<dbReference type="STRING" id="41688.A0A2N3N0S4"/>
<dbReference type="VEuPathDB" id="FungiDB:jhhlp_007864"/>
<keyword evidence="1" id="KW-1133">Transmembrane helix</keyword>
<evidence type="ECO:0000313" key="3">
    <source>
        <dbReference type="Proteomes" id="UP000233524"/>
    </source>
</evidence>
<evidence type="ECO:0008006" key="4">
    <source>
        <dbReference type="Google" id="ProtNLM"/>
    </source>
</evidence>
<keyword evidence="1" id="KW-0472">Membrane</keyword>
<protein>
    <recommendedName>
        <fullName evidence="4">Sulfotransferase domain-containing protein</fullName>
    </recommendedName>
</protein>
<comment type="caution">
    <text evidence="2">The sequence shown here is derived from an EMBL/GenBank/DDBJ whole genome shotgun (WGS) entry which is preliminary data.</text>
</comment>
<sequence>MSRTIDRIPVPKHPREKKVIVLSYPRYVPFAICVDVDKKGISRIGTHRQSRCRNGTLGLYKAFTILGYNPYHLVSCWEHGVDHIRIAREGLEARLAGKGKPFGRDEFDKWFSENGTVMDVAAFFAADLIKAYPDAKFILTYRDPKSWMRSVENTIMKVEMSKDDFPLRYMRMIDTYTDEIFKLSEYLGMFIWKRTLHDDKNLRSKERAIEGYEKHNEMVRKLVPPEQLLEVKLEDGLGWEQICPFIGEPIPDVPYPRSNDPQEFKKLVQGLFRSSWTKILITYATTVLVPVIGGTIWYLRQRK</sequence>
<accession>A0A2N3N0S4</accession>
<dbReference type="OrthoDB" id="408152at2759"/>
<proteinExistence type="predicted"/>
<dbReference type="PANTHER" id="PTHR36978:SF4">
    <property type="entry name" value="P-LOOP CONTAINING NUCLEOSIDE TRIPHOSPHATE HYDROLASE PROTEIN"/>
    <property type="match status" value="1"/>
</dbReference>
<dbReference type="InterPro" id="IPR027417">
    <property type="entry name" value="P-loop_NTPase"/>
</dbReference>
<dbReference type="Pfam" id="PF17784">
    <property type="entry name" value="Sulfotransfer_4"/>
    <property type="match status" value="1"/>
</dbReference>
<dbReference type="AlphaFoldDB" id="A0A2N3N0S4"/>